<protein>
    <submittedName>
        <fullName evidence="4">Predicted protein</fullName>
    </submittedName>
</protein>
<keyword evidence="1" id="KW-0560">Oxidoreductase</keyword>
<evidence type="ECO:0000256" key="1">
    <source>
        <dbReference type="ARBA" id="ARBA00023002"/>
    </source>
</evidence>
<dbReference type="AlphaFoldDB" id="F2E6H3"/>
<dbReference type="GO" id="GO:0016628">
    <property type="term" value="F:oxidoreductase activity, acting on the CH-CH group of donors, NAD or NADP as acceptor"/>
    <property type="evidence" value="ECO:0007669"/>
    <property type="project" value="InterPro"/>
</dbReference>
<accession>F2E6H3</accession>
<dbReference type="PANTHER" id="PTHR43205">
    <property type="entry name" value="PROSTAGLANDIN REDUCTASE"/>
    <property type="match status" value="1"/>
</dbReference>
<dbReference type="EMBL" id="AK371747">
    <property type="protein sequence ID" value="BAK02945.1"/>
    <property type="molecule type" value="mRNA"/>
</dbReference>
<dbReference type="Gene3D" id="3.90.180.10">
    <property type="entry name" value="Medium-chain alcohol dehydrogenases, catalytic domain"/>
    <property type="match status" value="1"/>
</dbReference>
<dbReference type="Gene3D" id="3.40.50.720">
    <property type="entry name" value="NAD(P)-binding Rossmann-like Domain"/>
    <property type="match status" value="1"/>
</dbReference>
<feature type="compositionally biased region" description="Low complexity" evidence="2">
    <location>
        <begin position="205"/>
        <end position="217"/>
    </location>
</feature>
<dbReference type="InterPro" id="IPR041694">
    <property type="entry name" value="ADH_N_2"/>
</dbReference>
<organism evidence="4">
    <name type="scientific">Hordeum vulgare subsp. vulgare</name>
    <name type="common">Domesticated barley</name>
    <dbReference type="NCBI Taxonomy" id="112509"/>
    <lineage>
        <taxon>Eukaryota</taxon>
        <taxon>Viridiplantae</taxon>
        <taxon>Streptophyta</taxon>
        <taxon>Embryophyta</taxon>
        <taxon>Tracheophyta</taxon>
        <taxon>Spermatophyta</taxon>
        <taxon>Magnoliopsida</taxon>
        <taxon>Liliopsida</taxon>
        <taxon>Poales</taxon>
        <taxon>Poaceae</taxon>
        <taxon>BOP clade</taxon>
        <taxon>Pooideae</taxon>
        <taxon>Triticodae</taxon>
        <taxon>Triticeae</taxon>
        <taxon>Hordeinae</taxon>
        <taxon>Hordeum</taxon>
    </lineage>
</organism>
<sequence>MRGREDDMSLVNGGAVPLRVPEAAAGPAVLVKNLYLSCDPYMRGRMRDFHGSYIPPFKPGSVIEGLGVARVVDPTHPGFVAGDIVSGMTGWEEYSLIDKPEQLNKIQQSDIPLSYHLGLLGMPGFTTYVGFYEICSPKKGEFVFVSAASGAVGQIVGQLAKLHGCYVVGSAGTNEKRKTGCTLNCKCKDCRNPFGAREAGVSNASPGETTPPSSTGTKPDRCHYKVNRCKKAGLLLCEAQGQVHLILQVPRV</sequence>
<dbReference type="PANTHER" id="PTHR43205:SF35">
    <property type="entry name" value="ZINC-BINDING DEHYDROGENASE FAMILY PROTEIN"/>
    <property type="match status" value="1"/>
</dbReference>
<dbReference type="InterPro" id="IPR011032">
    <property type="entry name" value="GroES-like_sf"/>
</dbReference>
<evidence type="ECO:0000256" key="2">
    <source>
        <dbReference type="SAM" id="MobiDB-lite"/>
    </source>
</evidence>
<evidence type="ECO:0000313" key="4">
    <source>
        <dbReference type="EMBL" id="BAK02945.1"/>
    </source>
</evidence>
<feature type="domain" description="Oxidoreductase N-terminal" evidence="3">
    <location>
        <begin position="19"/>
        <end position="105"/>
    </location>
</feature>
<evidence type="ECO:0000259" key="3">
    <source>
        <dbReference type="Pfam" id="PF16884"/>
    </source>
</evidence>
<dbReference type="InterPro" id="IPR045010">
    <property type="entry name" value="MDR_fam"/>
</dbReference>
<dbReference type="Pfam" id="PF16884">
    <property type="entry name" value="ADH_N_2"/>
    <property type="match status" value="1"/>
</dbReference>
<reference evidence="4" key="1">
    <citation type="journal article" date="2011" name="Plant Physiol.">
        <title>Comprehensive sequence analysis of 24,783 barley full-length cDNAs derived from 12 clone libraries.</title>
        <authorList>
            <person name="Matsumoto T."/>
            <person name="Tanaka T."/>
            <person name="Sakai H."/>
            <person name="Amano N."/>
            <person name="Kanamori H."/>
            <person name="Kurita K."/>
            <person name="Kikuta A."/>
            <person name="Kamiya K."/>
            <person name="Yamamoto M."/>
            <person name="Ikawa H."/>
            <person name="Fujii N."/>
            <person name="Hori K."/>
            <person name="Itoh T."/>
            <person name="Sato K."/>
        </authorList>
    </citation>
    <scope>NUCLEOTIDE SEQUENCE</scope>
    <source>
        <tissue evidence="4">Shoot and root</tissue>
    </source>
</reference>
<name>F2E6H3_HORVV</name>
<proteinExistence type="evidence at transcript level"/>
<feature type="region of interest" description="Disordered" evidence="2">
    <location>
        <begin position="199"/>
        <end position="219"/>
    </location>
</feature>
<dbReference type="SUPFAM" id="SSF50129">
    <property type="entry name" value="GroES-like"/>
    <property type="match status" value="1"/>
</dbReference>